<dbReference type="Gene3D" id="1.10.287.110">
    <property type="entry name" value="DnaJ domain"/>
    <property type="match status" value="1"/>
</dbReference>
<evidence type="ECO:0000313" key="12">
    <source>
        <dbReference type="EMBL" id="BDQ32859.1"/>
    </source>
</evidence>
<dbReference type="InterPro" id="IPR012724">
    <property type="entry name" value="DnaJ"/>
</dbReference>
<feature type="repeat" description="CXXCXGXG motif" evidence="8">
    <location>
        <begin position="198"/>
        <end position="205"/>
    </location>
</feature>
<dbReference type="SUPFAM" id="SSF49493">
    <property type="entry name" value="HSP40/DnaJ peptide-binding domain"/>
    <property type="match status" value="2"/>
</dbReference>
<comment type="function">
    <text evidence="8">Participates actively in the response to hyperosmotic and heat shock by preventing the aggregation of stress-denatured proteins and by disaggregating proteins, also in an autonomous, DnaK-independent fashion. Unfolded proteins bind initially to DnaJ; upon interaction with the DnaJ-bound protein, DnaK hydrolyzes its bound ATP, resulting in the formation of a stable complex. GrpE releases ADP from DnaK; ATP binding to DnaK triggers the release of the substrate protein, thus completing the reaction cycle. Several rounds of ATP-dependent interactions between DnaJ, DnaK and GrpE are required for fully efficient folding. Also involved, together with DnaK and GrpE, in the DNA replication of plasmids through activation of initiation proteins.</text>
</comment>
<dbReference type="PANTHER" id="PTHR43096:SF52">
    <property type="entry name" value="DNAJ HOMOLOG 1, MITOCHONDRIAL-RELATED"/>
    <property type="match status" value="1"/>
</dbReference>
<dbReference type="InterPro" id="IPR036869">
    <property type="entry name" value="J_dom_sf"/>
</dbReference>
<evidence type="ECO:0000256" key="2">
    <source>
        <dbReference type="ARBA" id="ARBA00022723"/>
    </source>
</evidence>
<dbReference type="InterPro" id="IPR001623">
    <property type="entry name" value="DnaJ_domain"/>
</dbReference>
<dbReference type="RefSeq" id="WP_264982919.1">
    <property type="nucleotide sequence ID" value="NZ_AP026708.1"/>
</dbReference>
<accession>A0ABM8AN93</accession>
<dbReference type="InterPro" id="IPR008971">
    <property type="entry name" value="HSP40/DnaJ_pept-bd"/>
</dbReference>
<dbReference type="HAMAP" id="MF_01152">
    <property type="entry name" value="DnaJ"/>
    <property type="match status" value="1"/>
</dbReference>
<dbReference type="PRINTS" id="PR00625">
    <property type="entry name" value="JDOMAIN"/>
</dbReference>
<evidence type="ECO:0000256" key="6">
    <source>
        <dbReference type="ARBA" id="ARBA00023016"/>
    </source>
</evidence>
<evidence type="ECO:0000256" key="1">
    <source>
        <dbReference type="ARBA" id="ARBA00022705"/>
    </source>
</evidence>
<evidence type="ECO:0000256" key="5">
    <source>
        <dbReference type="ARBA" id="ARBA00022833"/>
    </source>
</evidence>
<keyword evidence="2 8" id="KW-0479">Metal-binding</keyword>
<feature type="repeat" description="CXXCXGXG motif" evidence="8">
    <location>
        <begin position="184"/>
        <end position="191"/>
    </location>
</feature>
<dbReference type="InterPro" id="IPR036410">
    <property type="entry name" value="HSP_DnaJ_Cys-rich_dom_sf"/>
</dbReference>
<dbReference type="InterPro" id="IPR018253">
    <property type="entry name" value="DnaJ_domain_CS"/>
</dbReference>
<name>A0ABM8AN93_9BACT</name>
<keyword evidence="6 8" id="KW-0346">Stress response</keyword>
<feature type="binding site" evidence="8">
    <location>
        <position position="201"/>
    </location>
    <ligand>
        <name>Zn(2+)</name>
        <dbReference type="ChEBI" id="CHEBI:29105"/>
        <label>1</label>
    </ligand>
</feature>
<protein>
    <recommendedName>
        <fullName evidence="8">Chaperone protein DnaJ</fullName>
    </recommendedName>
</protein>
<comment type="cofactor">
    <cofactor evidence="8">
        <name>Zn(2+)</name>
        <dbReference type="ChEBI" id="CHEBI:29105"/>
    </cofactor>
    <text evidence="8">Binds 2 Zn(2+) ions per monomer.</text>
</comment>
<keyword evidence="13" id="KW-1185">Reference proteome</keyword>
<dbReference type="Proteomes" id="UP001061361">
    <property type="component" value="Chromosome"/>
</dbReference>
<dbReference type="SUPFAM" id="SSF46565">
    <property type="entry name" value="Chaperone J-domain"/>
    <property type="match status" value="1"/>
</dbReference>
<keyword evidence="7 8" id="KW-0143">Chaperone</keyword>
<dbReference type="PROSITE" id="PS50076">
    <property type="entry name" value="DNAJ_2"/>
    <property type="match status" value="1"/>
</dbReference>
<dbReference type="Gene3D" id="2.10.230.10">
    <property type="entry name" value="Heat shock protein DnaJ, cysteine-rich domain"/>
    <property type="match status" value="1"/>
</dbReference>
<dbReference type="PANTHER" id="PTHR43096">
    <property type="entry name" value="DNAJ HOMOLOG 1, MITOCHONDRIAL-RELATED"/>
    <property type="match status" value="1"/>
</dbReference>
<reference evidence="12" key="1">
    <citation type="submission" date="2022-08" db="EMBL/GenBank/DDBJ databases">
        <title>Genome Sequence of the sulphate-reducing bacterium, Pseudodesulfovibrio portus JCM14722.</title>
        <authorList>
            <person name="Kondo R."/>
            <person name="Kataoka T."/>
        </authorList>
    </citation>
    <scope>NUCLEOTIDE SEQUENCE</scope>
    <source>
        <strain evidence="12">JCM 14722</strain>
    </source>
</reference>
<evidence type="ECO:0000256" key="3">
    <source>
        <dbReference type="ARBA" id="ARBA00022737"/>
    </source>
</evidence>
<dbReference type="CDD" id="cd06257">
    <property type="entry name" value="DnaJ"/>
    <property type="match status" value="1"/>
</dbReference>
<comment type="subunit">
    <text evidence="8">Homodimer.</text>
</comment>
<keyword evidence="4 8" id="KW-0863">Zinc-finger</keyword>
<dbReference type="SUPFAM" id="SSF57938">
    <property type="entry name" value="DnaJ/Hsp40 cysteine-rich domain"/>
    <property type="match status" value="1"/>
</dbReference>
<feature type="binding site" evidence="8">
    <location>
        <position position="198"/>
    </location>
    <ligand>
        <name>Zn(2+)</name>
        <dbReference type="ChEBI" id="CHEBI:29105"/>
        <label>1</label>
    </ligand>
</feature>
<feature type="domain" description="CR-type" evidence="11">
    <location>
        <begin position="132"/>
        <end position="210"/>
    </location>
</feature>
<feature type="binding site" evidence="8">
    <location>
        <position position="187"/>
    </location>
    <ligand>
        <name>Zn(2+)</name>
        <dbReference type="ChEBI" id="CHEBI:29105"/>
        <label>2</label>
    </ligand>
</feature>
<dbReference type="PROSITE" id="PS00636">
    <property type="entry name" value="DNAJ_1"/>
    <property type="match status" value="1"/>
</dbReference>
<proteinExistence type="inferred from homology"/>
<evidence type="ECO:0000259" key="10">
    <source>
        <dbReference type="PROSITE" id="PS50076"/>
    </source>
</evidence>
<feature type="binding site" evidence="8">
    <location>
        <position position="165"/>
    </location>
    <ligand>
        <name>Zn(2+)</name>
        <dbReference type="ChEBI" id="CHEBI:29105"/>
        <label>2</label>
    </ligand>
</feature>
<dbReference type="CDD" id="cd10719">
    <property type="entry name" value="DnaJ_zf"/>
    <property type="match status" value="1"/>
</dbReference>
<dbReference type="NCBIfam" id="TIGR02349">
    <property type="entry name" value="DnaJ_bact"/>
    <property type="match status" value="1"/>
</dbReference>
<feature type="binding site" evidence="8">
    <location>
        <position position="148"/>
    </location>
    <ligand>
        <name>Zn(2+)</name>
        <dbReference type="ChEBI" id="CHEBI:29105"/>
        <label>1</label>
    </ligand>
</feature>
<evidence type="ECO:0000256" key="4">
    <source>
        <dbReference type="ARBA" id="ARBA00022771"/>
    </source>
</evidence>
<sequence>MSKRDYYEILGVDRSASQDEIKSAYRKMAFKFHPDRNQDDPDAESKFKEAAEAYEVLGNDEKRQTYDRFGHEGMGGNGFSGFSSNEDIFGAFSDIFGEVFGFSAGGRGGNRPRAGSDLRYNLEISFREAAKGAEVSIQIPVEVACDTCSGTGAAPGTQPQTCPHCGGAGTIQQAQGFFRISVTCPQCRGAGTLITDPCDECLGRGSVIKDKDLSVRIPAGVDNNSRLRLRGEGEAGINGGPPGDLYVVIRVAPDDVFERQGQNLIISREISMVEAAIGHRLEVPTLDDPVNLDIPAGTQSGEVFRLRELGLPHLGSSHHGDLLIEIKVKTPTRLTDRQKELLTEFSEIEQEEAGKFKNKAKDFFKKAKDKVMGE</sequence>
<gene>
    <name evidence="8 12" type="primary">dnaJ</name>
    <name evidence="12" type="ORF">JCM14722_04010</name>
</gene>
<feature type="repeat" description="CXXCXGXG motif" evidence="8">
    <location>
        <begin position="162"/>
        <end position="169"/>
    </location>
</feature>
<feature type="domain" description="J" evidence="10">
    <location>
        <begin position="5"/>
        <end position="70"/>
    </location>
</feature>
<evidence type="ECO:0000256" key="9">
    <source>
        <dbReference type="PROSITE-ProRule" id="PRU00546"/>
    </source>
</evidence>
<feature type="binding site" evidence="8">
    <location>
        <position position="162"/>
    </location>
    <ligand>
        <name>Zn(2+)</name>
        <dbReference type="ChEBI" id="CHEBI:29105"/>
        <label>2</label>
    </ligand>
</feature>
<evidence type="ECO:0000256" key="8">
    <source>
        <dbReference type="HAMAP-Rule" id="MF_01152"/>
    </source>
</evidence>
<dbReference type="SMART" id="SM00271">
    <property type="entry name" value="DnaJ"/>
    <property type="match status" value="1"/>
</dbReference>
<dbReference type="Pfam" id="PF00226">
    <property type="entry name" value="DnaJ"/>
    <property type="match status" value="1"/>
</dbReference>
<comment type="subcellular location">
    <subcellularLocation>
        <location evidence="8">Cytoplasm</location>
    </subcellularLocation>
</comment>
<dbReference type="Gene3D" id="2.60.260.20">
    <property type="entry name" value="Urease metallochaperone UreE, N-terminal domain"/>
    <property type="match status" value="2"/>
</dbReference>
<organism evidence="12 13">
    <name type="scientific">Pseudodesulfovibrio portus</name>
    <dbReference type="NCBI Taxonomy" id="231439"/>
    <lineage>
        <taxon>Bacteria</taxon>
        <taxon>Pseudomonadati</taxon>
        <taxon>Thermodesulfobacteriota</taxon>
        <taxon>Desulfovibrionia</taxon>
        <taxon>Desulfovibrionales</taxon>
        <taxon>Desulfovibrionaceae</taxon>
    </lineage>
</organism>
<comment type="domain">
    <text evidence="8">The J domain is necessary and sufficient to stimulate DnaK ATPase activity. Zinc center 1 plays an important role in the autonomous, DnaK-independent chaperone activity of DnaJ. Zinc center 2 is essential for interaction with DnaK and for DnaJ activity.</text>
</comment>
<feature type="repeat" description="CXXCXGXG motif" evidence="8">
    <location>
        <begin position="145"/>
        <end position="152"/>
    </location>
</feature>
<dbReference type="EMBL" id="AP026708">
    <property type="protein sequence ID" value="BDQ32859.1"/>
    <property type="molecule type" value="Genomic_DNA"/>
</dbReference>
<dbReference type="NCBIfam" id="NF008035">
    <property type="entry name" value="PRK10767.1"/>
    <property type="match status" value="1"/>
</dbReference>
<dbReference type="Pfam" id="PF00684">
    <property type="entry name" value="DnaJ_CXXCXGXG"/>
    <property type="match status" value="1"/>
</dbReference>
<dbReference type="NCBIfam" id="NF010894">
    <property type="entry name" value="PRK14301.1"/>
    <property type="match status" value="1"/>
</dbReference>
<evidence type="ECO:0000259" key="11">
    <source>
        <dbReference type="PROSITE" id="PS51188"/>
    </source>
</evidence>
<dbReference type="PROSITE" id="PS51188">
    <property type="entry name" value="ZF_CR"/>
    <property type="match status" value="1"/>
</dbReference>
<evidence type="ECO:0000313" key="13">
    <source>
        <dbReference type="Proteomes" id="UP001061361"/>
    </source>
</evidence>
<keyword evidence="5 8" id="KW-0862">Zinc</keyword>
<feature type="zinc finger region" description="CR-type" evidence="9">
    <location>
        <begin position="132"/>
        <end position="210"/>
    </location>
</feature>
<keyword evidence="8" id="KW-0963">Cytoplasm</keyword>
<feature type="binding site" evidence="8">
    <location>
        <position position="184"/>
    </location>
    <ligand>
        <name>Zn(2+)</name>
        <dbReference type="ChEBI" id="CHEBI:29105"/>
        <label>2</label>
    </ligand>
</feature>
<keyword evidence="3 8" id="KW-0677">Repeat</keyword>
<keyword evidence="1 8" id="KW-0235">DNA replication</keyword>
<dbReference type="InterPro" id="IPR002939">
    <property type="entry name" value="DnaJ_C"/>
</dbReference>
<dbReference type="CDD" id="cd10747">
    <property type="entry name" value="DnaJ_C"/>
    <property type="match status" value="1"/>
</dbReference>
<dbReference type="Pfam" id="PF01556">
    <property type="entry name" value="DnaJ_C"/>
    <property type="match status" value="1"/>
</dbReference>
<dbReference type="InterPro" id="IPR001305">
    <property type="entry name" value="HSP_DnaJ_Cys-rich_dom"/>
</dbReference>
<evidence type="ECO:0000256" key="7">
    <source>
        <dbReference type="ARBA" id="ARBA00023186"/>
    </source>
</evidence>
<feature type="binding site" evidence="8">
    <location>
        <position position="145"/>
    </location>
    <ligand>
        <name>Zn(2+)</name>
        <dbReference type="ChEBI" id="CHEBI:29105"/>
        <label>1</label>
    </ligand>
</feature>
<comment type="similarity">
    <text evidence="8">Belongs to the DnaJ family.</text>
</comment>